<evidence type="ECO:0000313" key="2">
    <source>
        <dbReference type="EMBL" id="SFN35756.1"/>
    </source>
</evidence>
<dbReference type="AlphaFoldDB" id="A0A1I4YCQ6"/>
<proteinExistence type="predicted"/>
<evidence type="ECO:0000259" key="1">
    <source>
        <dbReference type="Pfam" id="PF00550"/>
    </source>
</evidence>
<dbReference type="EMBL" id="FOVO01000001">
    <property type="protein sequence ID" value="SFN35756.1"/>
    <property type="molecule type" value="Genomic_DNA"/>
</dbReference>
<accession>A0A1I4YCQ6</accession>
<sequence length="83" mass="10020">MKEELFYYLRDFVQKLKQDIKIEDINLESTFNQLSLDSMDFVELHVSMMEDFQVDIFKNQHEDLKNMSIDSFISYILKIGNMK</sequence>
<dbReference type="SUPFAM" id="SSF47336">
    <property type="entry name" value="ACP-like"/>
    <property type="match status" value="1"/>
</dbReference>
<keyword evidence="3" id="KW-1185">Reference proteome</keyword>
<dbReference type="Pfam" id="PF00550">
    <property type="entry name" value="PP-binding"/>
    <property type="match status" value="1"/>
</dbReference>
<dbReference type="Gene3D" id="1.10.1200.10">
    <property type="entry name" value="ACP-like"/>
    <property type="match status" value="1"/>
</dbReference>
<name>A0A1I4YCQ6_9GAMM</name>
<dbReference type="Proteomes" id="UP000199011">
    <property type="component" value="Unassembled WGS sequence"/>
</dbReference>
<dbReference type="InterPro" id="IPR036736">
    <property type="entry name" value="ACP-like_sf"/>
</dbReference>
<dbReference type="InterPro" id="IPR009081">
    <property type="entry name" value="PP-bd_ACP"/>
</dbReference>
<gene>
    <name evidence="2" type="ORF">SAMN05421579_101168</name>
</gene>
<dbReference type="STRING" id="53341.SAMN05421579_101168"/>
<evidence type="ECO:0000313" key="3">
    <source>
        <dbReference type="Proteomes" id="UP000199011"/>
    </source>
</evidence>
<reference evidence="3" key="1">
    <citation type="submission" date="2016-10" db="EMBL/GenBank/DDBJ databases">
        <authorList>
            <person name="Varghese N."/>
            <person name="Submissions S."/>
        </authorList>
    </citation>
    <scope>NUCLEOTIDE SEQUENCE [LARGE SCALE GENOMIC DNA]</scope>
    <source>
        <strain evidence="3">DSM 16522</strain>
    </source>
</reference>
<dbReference type="RefSeq" id="WP_092516948.1">
    <property type="nucleotide sequence ID" value="NZ_CAWRAH010000084.1"/>
</dbReference>
<feature type="domain" description="Carrier" evidence="1">
    <location>
        <begin position="20"/>
        <end position="56"/>
    </location>
</feature>
<protein>
    <submittedName>
        <fullName evidence="2">Acyl carrier protein</fullName>
    </submittedName>
</protein>
<organism evidence="2 3">
    <name type="scientific">Xenorhabdus japonica</name>
    <dbReference type="NCBI Taxonomy" id="53341"/>
    <lineage>
        <taxon>Bacteria</taxon>
        <taxon>Pseudomonadati</taxon>
        <taxon>Pseudomonadota</taxon>
        <taxon>Gammaproteobacteria</taxon>
        <taxon>Enterobacterales</taxon>
        <taxon>Morganellaceae</taxon>
        <taxon>Xenorhabdus</taxon>
    </lineage>
</organism>